<dbReference type="AlphaFoldDB" id="A0A918ESZ3"/>
<organism evidence="2 3">
    <name type="scientific">Streptomyces ruber</name>
    <dbReference type="NCBI Taxonomy" id="83378"/>
    <lineage>
        <taxon>Bacteria</taxon>
        <taxon>Bacillati</taxon>
        <taxon>Actinomycetota</taxon>
        <taxon>Actinomycetes</taxon>
        <taxon>Kitasatosporales</taxon>
        <taxon>Streptomycetaceae</taxon>
        <taxon>Streptomyces</taxon>
    </lineage>
</organism>
<keyword evidence="3" id="KW-1185">Reference proteome</keyword>
<feature type="chain" id="PRO_5038788948" evidence="1">
    <location>
        <begin position="18"/>
        <end position="248"/>
    </location>
</feature>
<gene>
    <name evidence="2" type="ORF">GCM10010145_36700</name>
</gene>
<evidence type="ECO:0000256" key="1">
    <source>
        <dbReference type="SAM" id="SignalP"/>
    </source>
</evidence>
<dbReference type="PROSITE" id="PS51257">
    <property type="entry name" value="PROKAR_LIPOPROTEIN"/>
    <property type="match status" value="1"/>
</dbReference>
<evidence type="ECO:0000313" key="3">
    <source>
        <dbReference type="Proteomes" id="UP000620156"/>
    </source>
</evidence>
<reference evidence="2" key="2">
    <citation type="submission" date="2020-09" db="EMBL/GenBank/DDBJ databases">
        <authorList>
            <person name="Sun Q."/>
            <person name="Ohkuma M."/>
        </authorList>
    </citation>
    <scope>NUCLEOTIDE SEQUENCE</scope>
    <source>
        <strain evidence="2">JCM 3131</strain>
    </source>
</reference>
<accession>A0A918ESZ3</accession>
<reference evidence="2" key="1">
    <citation type="journal article" date="2014" name="Int. J. Syst. Evol. Microbiol.">
        <title>Complete genome sequence of Corynebacterium casei LMG S-19264T (=DSM 44701T), isolated from a smear-ripened cheese.</title>
        <authorList>
            <consortium name="US DOE Joint Genome Institute (JGI-PGF)"/>
            <person name="Walter F."/>
            <person name="Albersmeier A."/>
            <person name="Kalinowski J."/>
            <person name="Ruckert C."/>
        </authorList>
    </citation>
    <scope>NUCLEOTIDE SEQUENCE</scope>
    <source>
        <strain evidence="2">JCM 3131</strain>
    </source>
</reference>
<protein>
    <submittedName>
        <fullName evidence="2">Lipoprotein</fullName>
    </submittedName>
</protein>
<dbReference type="Proteomes" id="UP000620156">
    <property type="component" value="Unassembled WGS sequence"/>
</dbReference>
<feature type="signal peptide" evidence="1">
    <location>
        <begin position="1"/>
        <end position="17"/>
    </location>
</feature>
<comment type="caution">
    <text evidence="2">The sequence shown here is derived from an EMBL/GenBank/DDBJ whole genome shotgun (WGS) entry which is preliminary data.</text>
</comment>
<dbReference type="Gene3D" id="2.50.20.20">
    <property type="match status" value="1"/>
</dbReference>
<evidence type="ECO:0000313" key="2">
    <source>
        <dbReference type="EMBL" id="GGQ63486.1"/>
    </source>
</evidence>
<sequence>MRRTALAALCVAAAATATLTGCLPGEDKADSKKDEPFAGLTGAEITERALDATKGASSLRIKGEAPDEESGGTIRMDLALNTKGDCAGTISMNGEGKAEIIRTGDTVYVKLDEAFLRAQGQGEGQMETDMVVEMLAGKWTKTSASGPDSEEMTGFCDLGAMLDEFDGGTDAQRGGVTEVDGTPAITLEQTDGKDEATAYVATEGKPYILRVVSKTPGDAGDITFTDYDKPVPTAAPRGEVLDLDEFAS</sequence>
<keyword evidence="1" id="KW-0732">Signal</keyword>
<name>A0A918ESZ3_9ACTN</name>
<proteinExistence type="predicted"/>
<dbReference type="EMBL" id="BMQK01000007">
    <property type="protein sequence ID" value="GGQ63486.1"/>
    <property type="molecule type" value="Genomic_DNA"/>
</dbReference>
<dbReference type="RefSeq" id="WP_189217910.1">
    <property type="nucleotide sequence ID" value="NZ_BMQK01000007.1"/>
</dbReference>
<keyword evidence="2" id="KW-0449">Lipoprotein</keyword>